<gene>
    <name evidence="2" type="ORF">H6G40_12370</name>
</gene>
<comment type="caution">
    <text evidence="2">The sequence shown here is derived from an EMBL/GenBank/DDBJ whole genome shotgun (WGS) entry which is preliminary data.</text>
</comment>
<evidence type="ECO:0000256" key="1">
    <source>
        <dbReference type="SAM" id="MobiDB-lite"/>
    </source>
</evidence>
<organism evidence="2 3">
    <name type="scientific">Microcystis viridis FACHB-1342</name>
    <dbReference type="NCBI Taxonomy" id="2692900"/>
    <lineage>
        <taxon>Bacteria</taxon>
        <taxon>Bacillati</taxon>
        <taxon>Cyanobacteriota</taxon>
        <taxon>Cyanophyceae</taxon>
        <taxon>Oscillatoriophycideae</taxon>
        <taxon>Chroococcales</taxon>
        <taxon>Microcystaceae</taxon>
        <taxon>Microcystis</taxon>
    </lineage>
</organism>
<name>A0ABR8GCW6_MICVR</name>
<feature type="compositionally biased region" description="Low complexity" evidence="1">
    <location>
        <begin position="18"/>
        <end position="34"/>
    </location>
</feature>
<accession>A0ABR8GCW6</accession>
<evidence type="ECO:0000313" key="3">
    <source>
        <dbReference type="Proteomes" id="UP000648873"/>
    </source>
</evidence>
<reference evidence="2 3" key="1">
    <citation type="journal article" date="2020" name="ISME J.">
        <title>Comparative genomics reveals insights into cyanobacterial evolution and habitat adaptation.</title>
        <authorList>
            <person name="Chen M.Y."/>
            <person name="Teng W.K."/>
            <person name="Zhao L."/>
            <person name="Hu C.X."/>
            <person name="Zhou Y.K."/>
            <person name="Han B.P."/>
            <person name="Song L.R."/>
            <person name="Shu W.S."/>
        </authorList>
    </citation>
    <scope>NUCLEOTIDE SEQUENCE [LARGE SCALE GENOMIC DNA]</scope>
    <source>
        <strain evidence="2 3">FACHB-1342</strain>
    </source>
</reference>
<keyword evidence="3" id="KW-1185">Reference proteome</keyword>
<feature type="region of interest" description="Disordered" evidence="1">
    <location>
        <begin position="18"/>
        <end position="47"/>
    </location>
</feature>
<sequence length="65" mass="7331">MNNLYEGKMQKAKGSFVLPTPQTLHPTPHTLHPTPHTPHPTPHTPHPLLITENSLACVLPIWWVQ</sequence>
<dbReference type="Proteomes" id="UP000648873">
    <property type="component" value="Unassembled WGS sequence"/>
</dbReference>
<protein>
    <submittedName>
        <fullName evidence="2">Uncharacterized protein</fullName>
    </submittedName>
</protein>
<evidence type="ECO:0000313" key="2">
    <source>
        <dbReference type="EMBL" id="MBD2601019.1"/>
    </source>
</evidence>
<dbReference type="RefSeq" id="WP_069474306.1">
    <property type="nucleotide sequence ID" value="NZ_JACJSV010000033.1"/>
</dbReference>
<feature type="compositionally biased region" description="Pro residues" evidence="1">
    <location>
        <begin position="35"/>
        <end position="45"/>
    </location>
</feature>
<dbReference type="EMBL" id="JACJSV010000033">
    <property type="protein sequence ID" value="MBD2601019.1"/>
    <property type="molecule type" value="Genomic_DNA"/>
</dbReference>
<proteinExistence type="predicted"/>